<keyword evidence="2" id="KW-1133">Transmembrane helix</keyword>
<reference evidence="3" key="1">
    <citation type="submission" date="2020-04" db="EMBL/GenBank/DDBJ databases">
        <authorList>
            <person name="Chiriac C."/>
            <person name="Salcher M."/>
            <person name="Ghai R."/>
            <person name="Kavagutti S V."/>
        </authorList>
    </citation>
    <scope>NUCLEOTIDE SEQUENCE</scope>
</reference>
<evidence type="ECO:0000256" key="1">
    <source>
        <dbReference type="SAM" id="Coils"/>
    </source>
</evidence>
<keyword evidence="2" id="KW-0812">Transmembrane</keyword>
<sequence length="116" mass="12107">MHDSHANILTGTGIALASLGGLFAQAPPGSIGVWGSVLALALLMVRAAHEIGLRWIEYQAKRIDANGLKARIAELEHEADNQHKMASIGFCPLDKTGAGQAVCLKPASVVNVTPVS</sequence>
<evidence type="ECO:0000313" key="3">
    <source>
        <dbReference type="EMBL" id="CAB4130559.1"/>
    </source>
</evidence>
<feature type="coiled-coil region" evidence="1">
    <location>
        <begin position="58"/>
        <end position="85"/>
    </location>
</feature>
<proteinExistence type="predicted"/>
<evidence type="ECO:0000256" key="2">
    <source>
        <dbReference type="SAM" id="Phobius"/>
    </source>
</evidence>
<dbReference type="EMBL" id="LR796250">
    <property type="protein sequence ID" value="CAB4130559.1"/>
    <property type="molecule type" value="Genomic_DNA"/>
</dbReference>
<accession>A0A6J5LFX7</accession>
<feature type="transmembrane region" description="Helical" evidence="2">
    <location>
        <begin position="34"/>
        <end position="53"/>
    </location>
</feature>
<organism evidence="3">
    <name type="scientific">uncultured Caudovirales phage</name>
    <dbReference type="NCBI Taxonomy" id="2100421"/>
    <lineage>
        <taxon>Viruses</taxon>
        <taxon>Duplodnaviria</taxon>
        <taxon>Heunggongvirae</taxon>
        <taxon>Uroviricota</taxon>
        <taxon>Caudoviricetes</taxon>
        <taxon>Peduoviridae</taxon>
        <taxon>Maltschvirus</taxon>
        <taxon>Maltschvirus maltsch</taxon>
    </lineage>
</organism>
<keyword evidence="2" id="KW-0472">Membrane</keyword>
<keyword evidence="1" id="KW-0175">Coiled coil</keyword>
<gene>
    <name evidence="3" type="ORF">UFOVP124_12</name>
</gene>
<protein>
    <submittedName>
        <fullName evidence="3">Uncharacterized protein</fullName>
    </submittedName>
</protein>
<name>A0A6J5LFX7_9CAUD</name>